<dbReference type="InterPro" id="IPR013325">
    <property type="entry name" value="RNA_pol_sigma_r2"/>
</dbReference>
<keyword evidence="10" id="KW-1185">Reference proteome</keyword>
<dbReference type="Gene3D" id="1.10.1740.10">
    <property type="match status" value="1"/>
</dbReference>
<dbReference type="InterPro" id="IPR032710">
    <property type="entry name" value="NTF2-like_dom_sf"/>
</dbReference>
<dbReference type="NCBIfam" id="TIGR02937">
    <property type="entry name" value="sigma70-ECF"/>
    <property type="match status" value="1"/>
</dbReference>
<comment type="similarity">
    <text evidence="1">Belongs to the sigma-70 factor family. ECF subfamily.</text>
</comment>
<dbReference type="OrthoDB" id="7376212at2"/>
<accession>A0A402DVI3</accession>
<feature type="domain" description="RNA polymerase sigma factor 70 region 4 type 2" evidence="7">
    <location>
        <begin position="135"/>
        <end position="186"/>
    </location>
</feature>
<dbReference type="PANTHER" id="PTHR30173:SF36">
    <property type="entry name" value="ECF RNA POLYMERASE SIGMA FACTOR SIGJ"/>
    <property type="match status" value="1"/>
</dbReference>
<comment type="subunit">
    <text evidence="2">Interacts transiently with the RNA polymerase catalytic core formed by RpoA, RpoB, RpoC and RpoZ (2 alpha, 1 beta, 1 beta' and 1 omega subunit) to form the RNA polymerase holoenzyme that can initiate transcription.</text>
</comment>
<dbReference type="InterPro" id="IPR014305">
    <property type="entry name" value="RNA_pol_sigma-G_actinobac"/>
</dbReference>
<dbReference type="InterPro" id="IPR014284">
    <property type="entry name" value="RNA_pol_sigma-70_dom"/>
</dbReference>
<evidence type="ECO:0000259" key="8">
    <source>
        <dbReference type="Pfam" id="PF12680"/>
    </source>
</evidence>
<dbReference type="SUPFAM" id="SSF54427">
    <property type="entry name" value="NTF2-like"/>
    <property type="match status" value="1"/>
</dbReference>
<dbReference type="Pfam" id="PF12680">
    <property type="entry name" value="SnoaL_2"/>
    <property type="match status" value="1"/>
</dbReference>
<dbReference type="CDD" id="cd06171">
    <property type="entry name" value="Sigma70_r4"/>
    <property type="match status" value="1"/>
</dbReference>
<dbReference type="GO" id="GO:0003677">
    <property type="term" value="F:DNA binding"/>
    <property type="evidence" value="ECO:0007669"/>
    <property type="project" value="InterPro"/>
</dbReference>
<dbReference type="InterPro" id="IPR037401">
    <property type="entry name" value="SnoaL-like"/>
</dbReference>
<evidence type="ECO:0000256" key="3">
    <source>
        <dbReference type="ARBA" id="ARBA00023015"/>
    </source>
</evidence>
<dbReference type="InterPro" id="IPR013324">
    <property type="entry name" value="RNA_pol_sigma_r3/r4-like"/>
</dbReference>
<proteinExistence type="inferred from homology"/>
<dbReference type="Gene3D" id="3.10.450.50">
    <property type="match status" value="1"/>
</dbReference>
<evidence type="ECO:0000259" key="6">
    <source>
        <dbReference type="Pfam" id="PF04542"/>
    </source>
</evidence>
<dbReference type="Gene3D" id="1.10.10.10">
    <property type="entry name" value="Winged helix-like DNA-binding domain superfamily/Winged helix DNA-binding domain"/>
    <property type="match status" value="1"/>
</dbReference>
<protein>
    <submittedName>
        <fullName evidence="9">RNA polymerase sigma factor</fullName>
    </submittedName>
</protein>
<dbReference type="InterPro" id="IPR007627">
    <property type="entry name" value="RNA_pol_sigma70_r2"/>
</dbReference>
<name>A0A402DVI3_9CELL</name>
<reference evidence="9 10" key="1">
    <citation type="submission" date="2019-01" db="EMBL/GenBank/DDBJ databases">
        <title>Draft genome sequence of Cellulomonas takizawaensis strain TKZ-21.</title>
        <authorList>
            <person name="Yamamura H."/>
            <person name="Hayashi T."/>
            <person name="Hamada M."/>
            <person name="Serisawa Y."/>
            <person name="Matsuyama K."/>
            <person name="Nakagawa Y."/>
            <person name="Otoguro M."/>
            <person name="Yanagida F."/>
            <person name="Hayakawa M."/>
        </authorList>
    </citation>
    <scope>NUCLEOTIDE SEQUENCE [LARGE SCALE GENOMIC DNA]</scope>
    <source>
        <strain evidence="9 10">NBRC12680</strain>
    </source>
</reference>
<evidence type="ECO:0000313" key="10">
    <source>
        <dbReference type="Proteomes" id="UP000289954"/>
    </source>
</evidence>
<comment type="caution">
    <text evidence="9">The sequence shown here is derived from an EMBL/GenBank/DDBJ whole genome shotgun (WGS) entry which is preliminary data.</text>
</comment>
<keyword evidence="4" id="KW-0731">Sigma factor</keyword>
<gene>
    <name evidence="9" type="ORF">CBZ_31830</name>
</gene>
<dbReference type="Pfam" id="PF04542">
    <property type="entry name" value="Sigma70_r2"/>
    <property type="match status" value="1"/>
</dbReference>
<dbReference type="InterPro" id="IPR052704">
    <property type="entry name" value="ECF_Sigma-70_Domain"/>
</dbReference>
<feature type="domain" description="SnoaL-like" evidence="8">
    <location>
        <begin position="208"/>
        <end position="283"/>
    </location>
</feature>
<keyword evidence="3" id="KW-0805">Transcription regulation</keyword>
<dbReference type="Pfam" id="PF08281">
    <property type="entry name" value="Sigma70_r4_2"/>
    <property type="match status" value="1"/>
</dbReference>
<evidence type="ECO:0000256" key="5">
    <source>
        <dbReference type="ARBA" id="ARBA00023163"/>
    </source>
</evidence>
<dbReference type="InterPro" id="IPR036388">
    <property type="entry name" value="WH-like_DNA-bd_sf"/>
</dbReference>
<dbReference type="SUPFAM" id="SSF88659">
    <property type="entry name" value="Sigma3 and sigma4 domains of RNA polymerase sigma factors"/>
    <property type="match status" value="1"/>
</dbReference>
<feature type="domain" description="RNA polymerase sigma-70 region 2" evidence="6">
    <location>
        <begin position="13"/>
        <end position="80"/>
    </location>
</feature>
<sequence length="336" mass="37033">MTITTTEQDFATLVEPLRRELLAHCYRMTGSLHDAEDALQETYLRAWRGIDRFEARSSLRTWLYRIATNTCLTHLEGRSRRPLPTGLGAPAADPAVEPREEHSVAWLEPLPDDVVWARPTADPAAEVVTRDSVRLAFVAALQHLTAQQRAVLVLRDVLQWSAAEVADTLELTVAGVNSTLQRARAHVARLDHERRGELTDDRRRRLLDAYVDAFEAYDVDAIVALMTQDVVWEMPPYPGWYQGRAAVATLISTWCPAKGPGSMRLLPTSANGQPAFGVYMLEADGVHRAFQLAVLDLGEGGVHHATVWFGVEHLVACGLPAELPPPGAEAAAVDAR</sequence>
<dbReference type="Proteomes" id="UP000289954">
    <property type="component" value="Unassembled WGS sequence"/>
</dbReference>
<dbReference type="InterPro" id="IPR013249">
    <property type="entry name" value="RNA_pol_sigma70_r4_t2"/>
</dbReference>
<dbReference type="GO" id="GO:0016987">
    <property type="term" value="F:sigma factor activity"/>
    <property type="evidence" value="ECO:0007669"/>
    <property type="project" value="UniProtKB-KW"/>
</dbReference>
<evidence type="ECO:0000313" key="9">
    <source>
        <dbReference type="EMBL" id="GCE78127.1"/>
    </source>
</evidence>
<evidence type="ECO:0000256" key="1">
    <source>
        <dbReference type="ARBA" id="ARBA00010641"/>
    </source>
</evidence>
<dbReference type="RefSeq" id="WP_130782767.1">
    <property type="nucleotide sequence ID" value="NZ_BIMR01000314.1"/>
</dbReference>
<dbReference type="NCBIfam" id="TIGR02960">
    <property type="entry name" value="SigX5"/>
    <property type="match status" value="1"/>
</dbReference>
<evidence type="ECO:0000256" key="4">
    <source>
        <dbReference type="ARBA" id="ARBA00023082"/>
    </source>
</evidence>
<evidence type="ECO:0000256" key="2">
    <source>
        <dbReference type="ARBA" id="ARBA00011344"/>
    </source>
</evidence>
<evidence type="ECO:0000259" key="7">
    <source>
        <dbReference type="Pfam" id="PF08281"/>
    </source>
</evidence>
<dbReference type="EMBL" id="BIMR01000314">
    <property type="protein sequence ID" value="GCE78127.1"/>
    <property type="molecule type" value="Genomic_DNA"/>
</dbReference>
<organism evidence="9 10">
    <name type="scientific">Cellulomonas biazotea</name>
    <dbReference type="NCBI Taxonomy" id="1709"/>
    <lineage>
        <taxon>Bacteria</taxon>
        <taxon>Bacillati</taxon>
        <taxon>Actinomycetota</taxon>
        <taxon>Actinomycetes</taxon>
        <taxon>Micrococcales</taxon>
        <taxon>Cellulomonadaceae</taxon>
        <taxon>Cellulomonas</taxon>
    </lineage>
</organism>
<dbReference type="PANTHER" id="PTHR30173">
    <property type="entry name" value="SIGMA 19 FACTOR"/>
    <property type="match status" value="1"/>
</dbReference>
<dbReference type="GO" id="GO:0006352">
    <property type="term" value="P:DNA-templated transcription initiation"/>
    <property type="evidence" value="ECO:0007669"/>
    <property type="project" value="InterPro"/>
</dbReference>
<dbReference type="NCBIfam" id="NF006089">
    <property type="entry name" value="PRK08241.1"/>
    <property type="match status" value="1"/>
</dbReference>
<dbReference type="AlphaFoldDB" id="A0A402DVI3"/>
<dbReference type="SUPFAM" id="SSF88946">
    <property type="entry name" value="Sigma2 domain of RNA polymerase sigma factors"/>
    <property type="match status" value="1"/>
</dbReference>
<keyword evidence="5" id="KW-0804">Transcription</keyword>